<name>A0ABR2TMN0_9ROSI</name>
<keyword evidence="3" id="KW-1185">Reference proteome</keyword>
<evidence type="ECO:0000256" key="1">
    <source>
        <dbReference type="SAM" id="MobiDB-lite"/>
    </source>
</evidence>
<dbReference type="EMBL" id="JBBPBN010000005">
    <property type="protein sequence ID" value="KAK9038726.1"/>
    <property type="molecule type" value="Genomic_DNA"/>
</dbReference>
<sequence length="118" mass="12912">MPDLKAEASAIDAKLASNEEFMGDVGGGGVEKSRPEPEPEDMLEEKIQSCIKELGRHTDYAILDGIRNHLEMGFGSNDLGLLVGEDGISRTCLVLVIKIVCYISCDNGVQRVFFSFME</sequence>
<feature type="region of interest" description="Disordered" evidence="1">
    <location>
        <begin position="17"/>
        <end position="41"/>
    </location>
</feature>
<accession>A0ABR2TMN0</accession>
<comment type="caution">
    <text evidence="2">The sequence shown here is derived from an EMBL/GenBank/DDBJ whole genome shotgun (WGS) entry which is preliminary data.</text>
</comment>
<dbReference type="Proteomes" id="UP001396334">
    <property type="component" value="Unassembled WGS sequence"/>
</dbReference>
<proteinExistence type="predicted"/>
<organism evidence="2 3">
    <name type="scientific">Hibiscus sabdariffa</name>
    <name type="common">roselle</name>
    <dbReference type="NCBI Taxonomy" id="183260"/>
    <lineage>
        <taxon>Eukaryota</taxon>
        <taxon>Viridiplantae</taxon>
        <taxon>Streptophyta</taxon>
        <taxon>Embryophyta</taxon>
        <taxon>Tracheophyta</taxon>
        <taxon>Spermatophyta</taxon>
        <taxon>Magnoliopsida</taxon>
        <taxon>eudicotyledons</taxon>
        <taxon>Gunneridae</taxon>
        <taxon>Pentapetalae</taxon>
        <taxon>rosids</taxon>
        <taxon>malvids</taxon>
        <taxon>Malvales</taxon>
        <taxon>Malvaceae</taxon>
        <taxon>Malvoideae</taxon>
        <taxon>Hibiscus</taxon>
    </lineage>
</organism>
<reference evidence="2 3" key="1">
    <citation type="journal article" date="2024" name="G3 (Bethesda)">
        <title>Genome assembly of Hibiscus sabdariffa L. provides insights into metabolisms of medicinal natural products.</title>
        <authorList>
            <person name="Kim T."/>
        </authorList>
    </citation>
    <scope>NUCLEOTIDE SEQUENCE [LARGE SCALE GENOMIC DNA]</scope>
    <source>
        <strain evidence="2">TK-2024</strain>
        <tissue evidence="2">Old leaves</tissue>
    </source>
</reference>
<evidence type="ECO:0000313" key="2">
    <source>
        <dbReference type="EMBL" id="KAK9038726.1"/>
    </source>
</evidence>
<evidence type="ECO:0000313" key="3">
    <source>
        <dbReference type="Proteomes" id="UP001396334"/>
    </source>
</evidence>
<gene>
    <name evidence="2" type="ORF">V6N11_023582</name>
</gene>
<protein>
    <submittedName>
        <fullName evidence="2">Uncharacterized protein</fullName>
    </submittedName>
</protein>